<dbReference type="RefSeq" id="WP_184033880.1">
    <property type="nucleotide sequence ID" value="NZ_JACHHY010000001.1"/>
</dbReference>
<dbReference type="AlphaFoldDB" id="A0A840MC77"/>
<dbReference type="EMBL" id="JACHHY010000001">
    <property type="protein sequence ID" value="MBB5016924.1"/>
    <property type="molecule type" value="Genomic_DNA"/>
</dbReference>
<proteinExistence type="predicted"/>
<organism evidence="1 2">
    <name type="scientific">Chitinivorax tropicus</name>
    <dbReference type="NCBI Taxonomy" id="714531"/>
    <lineage>
        <taxon>Bacteria</taxon>
        <taxon>Pseudomonadati</taxon>
        <taxon>Pseudomonadota</taxon>
        <taxon>Betaproteobacteria</taxon>
        <taxon>Chitinivorax</taxon>
    </lineage>
</organism>
<evidence type="ECO:0000313" key="1">
    <source>
        <dbReference type="EMBL" id="MBB5016924.1"/>
    </source>
</evidence>
<dbReference type="Proteomes" id="UP000575898">
    <property type="component" value="Unassembled WGS sequence"/>
</dbReference>
<evidence type="ECO:0000313" key="2">
    <source>
        <dbReference type="Proteomes" id="UP000575898"/>
    </source>
</evidence>
<accession>A0A840MC77</accession>
<sequence>MAYTTIKGWLSVPANRLAEATAILDDHQAMADRAGIGRDLAASYRSGWLLQTHPINGACLAFYGAEIKTTALPLIEAQVSALAQLEFQETEAGVLVETDGYFHLDQDTQGERARLAWLVRDGEVLKMTRPFE</sequence>
<gene>
    <name evidence="1" type="ORF">HNQ59_000186</name>
</gene>
<protein>
    <submittedName>
        <fullName evidence="1">Uncharacterized protein</fullName>
    </submittedName>
</protein>
<name>A0A840MC77_9PROT</name>
<comment type="caution">
    <text evidence="1">The sequence shown here is derived from an EMBL/GenBank/DDBJ whole genome shotgun (WGS) entry which is preliminary data.</text>
</comment>
<keyword evidence="2" id="KW-1185">Reference proteome</keyword>
<reference evidence="1 2" key="1">
    <citation type="submission" date="2020-08" db="EMBL/GenBank/DDBJ databases">
        <title>Genomic Encyclopedia of Type Strains, Phase IV (KMG-IV): sequencing the most valuable type-strain genomes for metagenomic binning, comparative biology and taxonomic classification.</title>
        <authorList>
            <person name="Goeker M."/>
        </authorList>
    </citation>
    <scope>NUCLEOTIDE SEQUENCE [LARGE SCALE GENOMIC DNA]</scope>
    <source>
        <strain evidence="1 2">DSM 27165</strain>
    </source>
</reference>